<evidence type="ECO:0000313" key="1">
    <source>
        <dbReference type="EMBL" id="JAH03210.1"/>
    </source>
</evidence>
<name>A0A0E9PGJ4_ANGAN</name>
<protein>
    <submittedName>
        <fullName evidence="1">Uncharacterized protein</fullName>
    </submittedName>
</protein>
<sequence>MFTALKHLHCHLKPHF</sequence>
<proteinExistence type="predicted"/>
<dbReference type="AlphaFoldDB" id="A0A0E9PGJ4"/>
<dbReference type="EMBL" id="GBXM01105367">
    <property type="protein sequence ID" value="JAH03210.1"/>
    <property type="molecule type" value="Transcribed_RNA"/>
</dbReference>
<reference evidence="1" key="1">
    <citation type="submission" date="2014-11" db="EMBL/GenBank/DDBJ databases">
        <authorList>
            <person name="Amaro Gonzalez C."/>
        </authorList>
    </citation>
    <scope>NUCLEOTIDE SEQUENCE</scope>
</reference>
<reference evidence="1" key="2">
    <citation type="journal article" date="2015" name="Fish Shellfish Immunol.">
        <title>Early steps in the European eel (Anguilla anguilla)-Vibrio vulnificus interaction in the gills: Role of the RtxA13 toxin.</title>
        <authorList>
            <person name="Callol A."/>
            <person name="Pajuelo D."/>
            <person name="Ebbesson L."/>
            <person name="Teles M."/>
            <person name="MacKenzie S."/>
            <person name="Amaro C."/>
        </authorList>
    </citation>
    <scope>NUCLEOTIDE SEQUENCE</scope>
</reference>
<organism evidence="1">
    <name type="scientific">Anguilla anguilla</name>
    <name type="common">European freshwater eel</name>
    <name type="synonym">Muraena anguilla</name>
    <dbReference type="NCBI Taxonomy" id="7936"/>
    <lineage>
        <taxon>Eukaryota</taxon>
        <taxon>Metazoa</taxon>
        <taxon>Chordata</taxon>
        <taxon>Craniata</taxon>
        <taxon>Vertebrata</taxon>
        <taxon>Euteleostomi</taxon>
        <taxon>Actinopterygii</taxon>
        <taxon>Neopterygii</taxon>
        <taxon>Teleostei</taxon>
        <taxon>Anguilliformes</taxon>
        <taxon>Anguillidae</taxon>
        <taxon>Anguilla</taxon>
    </lineage>
</organism>
<accession>A0A0E9PGJ4</accession>